<feature type="transmembrane region" description="Helical" evidence="5">
    <location>
        <begin position="233"/>
        <end position="250"/>
    </location>
</feature>
<keyword evidence="1 5" id="KW-0812">Transmembrane</keyword>
<evidence type="ECO:0000256" key="1">
    <source>
        <dbReference type="ARBA" id="ARBA00022692"/>
    </source>
</evidence>
<dbReference type="CDD" id="cd06174">
    <property type="entry name" value="MFS"/>
    <property type="match status" value="1"/>
</dbReference>
<keyword evidence="2 5" id="KW-1133">Transmembrane helix</keyword>
<proteinExistence type="predicted"/>
<feature type="domain" description="Major facilitator superfamily (MFS) profile" evidence="6">
    <location>
        <begin position="1"/>
        <end position="200"/>
    </location>
</feature>
<name>A0ABW3XZH9_9FLAO</name>
<dbReference type="InterPro" id="IPR020846">
    <property type="entry name" value="MFS_dom"/>
</dbReference>
<feature type="transmembrane region" description="Helical" evidence="5">
    <location>
        <begin position="115"/>
        <end position="135"/>
    </location>
</feature>
<keyword evidence="8" id="KW-1185">Reference proteome</keyword>
<dbReference type="InterPro" id="IPR011989">
    <property type="entry name" value="ARM-like"/>
</dbReference>
<dbReference type="Gene3D" id="1.20.1250.20">
    <property type="entry name" value="MFS general substrate transporter like domains"/>
    <property type="match status" value="1"/>
</dbReference>
<dbReference type="Gene3D" id="1.25.10.10">
    <property type="entry name" value="Leucine-rich Repeat Variant"/>
    <property type="match status" value="1"/>
</dbReference>
<dbReference type="SUPFAM" id="SSF48371">
    <property type="entry name" value="ARM repeat"/>
    <property type="match status" value="1"/>
</dbReference>
<dbReference type="InterPro" id="IPR011701">
    <property type="entry name" value="MFS"/>
</dbReference>
<dbReference type="EMBL" id="JBHTMY010000002">
    <property type="protein sequence ID" value="MFD1314993.1"/>
    <property type="molecule type" value="Genomic_DNA"/>
</dbReference>
<gene>
    <name evidence="7" type="ORF">ACFQ39_05150</name>
</gene>
<evidence type="ECO:0000256" key="5">
    <source>
        <dbReference type="SAM" id="Phobius"/>
    </source>
</evidence>
<evidence type="ECO:0000313" key="7">
    <source>
        <dbReference type="EMBL" id="MFD1314993.1"/>
    </source>
</evidence>
<dbReference type="InterPro" id="IPR016024">
    <property type="entry name" value="ARM-type_fold"/>
</dbReference>
<dbReference type="PANTHER" id="PTHR43596">
    <property type="entry name" value="ADP,ATP CARRIER PROTEIN"/>
    <property type="match status" value="1"/>
</dbReference>
<evidence type="ECO:0000256" key="2">
    <source>
        <dbReference type="ARBA" id="ARBA00022989"/>
    </source>
</evidence>
<feature type="transmembrane region" description="Helical" evidence="5">
    <location>
        <begin position="147"/>
        <end position="166"/>
    </location>
</feature>
<feature type="transmembrane region" description="Helical" evidence="5">
    <location>
        <begin position="364"/>
        <end position="385"/>
    </location>
</feature>
<dbReference type="SUPFAM" id="SSF103473">
    <property type="entry name" value="MFS general substrate transporter"/>
    <property type="match status" value="1"/>
</dbReference>
<evidence type="ECO:0000313" key="8">
    <source>
        <dbReference type="Proteomes" id="UP001597201"/>
    </source>
</evidence>
<dbReference type="PANTHER" id="PTHR43596:SF1">
    <property type="entry name" value="ADP,ATP CARRIER PROTEIN"/>
    <property type="match status" value="1"/>
</dbReference>
<reference evidence="8" key="1">
    <citation type="journal article" date="2019" name="Int. J. Syst. Evol. Microbiol.">
        <title>The Global Catalogue of Microorganisms (GCM) 10K type strain sequencing project: providing services to taxonomists for standard genome sequencing and annotation.</title>
        <authorList>
            <consortium name="The Broad Institute Genomics Platform"/>
            <consortium name="The Broad Institute Genome Sequencing Center for Infectious Disease"/>
            <person name="Wu L."/>
            <person name="Ma J."/>
        </authorList>
    </citation>
    <scope>NUCLEOTIDE SEQUENCE [LARGE SCALE GENOMIC DNA]</scope>
    <source>
        <strain evidence="8">CCUG 61485</strain>
    </source>
</reference>
<feature type="transmembrane region" description="Helical" evidence="5">
    <location>
        <begin position="394"/>
        <end position="413"/>
    </location>
</feature>
<feature type="coiled-coil region" evidence="4">
    <location>
        <begin position="771"/>
        <end position="798"/>
    </location>
</feature>
<dbReference type="Pfam" id="PF07690">
    <property type="entry name" value="MFS_1"/>
    <property type="match status" value="1"/>
</dbReference>
<organism evidence="7 8">
    <name type="scientific">Namhaeicola litoreus</name>
    <dbReference type="NCBI Taxonomy" id="1052145"/>
    <lineage>
        <taxon>Bacteria</taxon>
        <taxon>Pseudomonadati</taxon>
        <taxon>Bacteroidota</taxon>
        <taxon>Flavobacteriia</taxon>
        <taxon>Flavobacteriales</taxon>
        <taxon>Flavobacteriaceae</taxon>
        <taxon>Namhaeicola</taxon>
    </lineage>
</organism>
<accession>A0ABW3XZH9</accession>
<keyword evidence="4" id="KW-0175">Coiled coil</keyword>
<feature type="transmembrane region" description="Helical" evidence="5">
    <location>
        <begin position="83"/>
        <end position="103"/>
    </location>
</feature>
<evidence type="ECO:0000256" key="4">
    <source>
        <dbReference type="SAM" id="Coils"/>
    </source>
</evidence>
<evidence type="ECO:0000259" key="6">
    <source>
        <dbReference type="PROSITE" id="PS50850"/>
    </source>
</evidence>
<feature type="transmembrane region" description="Helical" evidence="5">
    <location>
        <begin position="172"/>
        <end position="197"/>
    </location>
</feature>
<dbReference type="RefSeq" id="WP_377176917.1">
    <property type="nucleotide sequence ID" value="NZ_JBHTMY010000002.1"/>
</dbReference>
<comment type="caution">
    <text evidence="7">The sequence shown here is derived from an EMBL/GenBank/DDBJ whole genome shotgun (WGS) entry which is preliminary data.</text>
</comment>
<feature type="transmembrane region" description="Helical" evidence="5">
    <location>
        <begin position="21"/>
        <end position="37"/>
    </location>
</feature>
<keyword evidence="3 5" id="KW-0472">Membrane</keyword>
<feature type="transmembrane region" description="Helical" evidence="5">
    <location>
        <begin position="297"/>
        <end position="321"/>
    </location>
</feature>
<dbReference type="InterPro" id="IPR036259">
    <property type="entry name" value="MFS_trans_sf"/>
</dbReference>
<dbReference type="PROSITE" id="PS50850">
    <property type="entry name" value="MFS"/>
    <property type="match status" value="1"/>
</dbReference>
<feature type="transmembrane region" description="Helical" evidence="5">
    <location>
        <begin position="57"/>
        <end position="76"/>
    </location>
</feature>
<feature type="transmembrane region" description="Helical" evidence="5">
    <location>
        <begin position="270"/>
        <end position="290"/>
    </location>
</feature>
<sequence length="929" mass="105837">MVKRFLKKTFNLHEGELKVSLLMQLYIFLVITVLLMVKPSVNAIFLSQLGPENLPYAYLLVALIAVLSSIFYNKLVERYSIKIMAIASIIIFSSCFFLLSFVIKYKVFDAWILYFYYLSLSLFAVLVTSQFWIIANMVYDVREAKRLFGFIGAGAIAGGIFGGYLTTFLANFFGAGMVVFIAAILLACCIPIIFIVWEIKIKKISAFDVVKRKSPKSKVSKSSWKVVFSSKHLTLLSAIMGISVLVAKLVDYQFSDFSHKAYTNADDLSSFFGFWFSTFNVVALFVQLFLTNRLLSFLGVTGNLLILPLGIAVGCVLFLFFPELWVLVLIKGVDGSCKQSVNKAAFELSILPIDFDIKKQAKPFIDVVIDSIATGLAGFMLLFVIKELNVSPKIITLIILVSLFVWVVLIVMLRSTYFDSFRENIKASIEAANKKNSKKSKRKLTKSSIKEILSEGEEKEIISLLKHDGFPFIKVFKSQMINLIDHPSNRVKAAAIREISGFKNKITTQKIRELLDNSTDDEVVFEALSYIFSHAPSKENQLFKSYLDHEQDYKKNAALLFLAISGRNNPSLSKKFELDRRIEEQITEFTDFEHEQRWEEIAALLITIGYAGNKKYYPFIDKYLKSKNSDLQNMAIKATGLTLSEQFVPKLIDLSTNKTLRKNVVEALKNYGPSITKKLMELEASGELDEFEEQQIPEIIGSFHTKNAHQTLLRLLRSRDATVRSKAAYFLDSLEEKNEKFEIPKKLITRFILNESAYFRRTIRARISIEKAIKENAKDASNKERENLLKEINNQLHRSVETIFNLLSLKFENSDMQVAFQGIINEMEESRINSIEFLDNLLSSDLRRVILPLLEYQYLPGQENDIKVAPIDEDKCLNELLRTHGSATSLKVLQLIKEKGGDKFKRELLRLKKNNHGKINKLVNEILSA</sequence>
<dbReference type="Proteomes" id="UP001597201">
    <property type="component" value="Unassembled WGS sequence"/>
</dbReference>
<evidence type="ECO:0000256" key="3">
    <source>
        <dbReference type="ARBA" id="ARBA00023136"/>
    </source>
</evidence>
<protein>
    <submittedName>
        <fullName evidence="7">Npt1/Npt2 family nucleotide transporter</fullName>
    </submittedName>
</protein>